<keyword evidence="1" id="KW-0812">Transmembrane</keyword>
<evidence type="ECO:0000313" key="2">
    <source>
        <dbReference type="EMBL" id="MPN14540.1"/>
    </source>
</evidence>
<keyword evidence="1" id="KW-1133">Transmembrane helix</keyword>
<accession>A0A645FKQ6</accession>
<proteinExistence type="predicted"/>
<comment type="caution">
    <text evidence="2">The sequence shown here is derived from an EMBL/GenBank/DDBJ whole genome shotgun (WGS) entry which is preliminary data.</text>
</comment>
<name>A0A645FKQ6_9ZZZZ</name>
<dbReference type="AlphaFoldDB" id="A0A645FKQ6"/>
<protein>
    <submittedName>
        <fullName evidence="2">Uncharacterized protein</fullName>
    </submittedName>
</protein>
<reference evidence="2" key="1">
    <citation type="submission" date="2019-08" db="EMBL/GenBank/DDBJ databases">
        <authorList>
            <person name="Kucharzyk K."/>
            <person name="Murdoch R.W."/>
            <person name="Higgins S."/>
            <person name="Loffler F."/>
        </authorList>
    </citation>
    <scope>NUCLEOTIDE SEQUENCE</scope>
</reference>
<dbReference type="EMBL" id="VSSQ01061179">
    <property type="protein sequence ID" value="MPN14540.1"/>
    <property type="molecule type" value="Genomic_DNA"/>
</dbReference>
<organism evidence="2">
    <name type="scientific">bioreactor metagenome</name>
    <dbReference type="NCBI Taxonomy" id="1076179"/>
    <lineage>
        <taxon>unclassified sequences</taxon>
        <taxon>metagenomes</taxon>
        <taxon>ecological metagenomes</taxon>
    </lineage>
</organism>
<sequence length="208" mass="23916">MQCFLRFFQVFDRLIDSLDCLLKTIGCQTPVSSECSFEVVKLGFKIGDIDVLRLHQCQLRLVLQRIHGRIAKQRDDRNEELRPDHIHLRIAVKHVDNPGVVKLVLRLKQRNEHSIFAALFGAILVELLEEIFIFLLGRRFVALILHLEHDRDNLRARFIQVAEDVVAFAARPSVVVLLEIGFRKRCSPEAVELDLAMLLKGLANHLGR</sequence>
<gene>
    <name evidence="2" type="ORF">SDC9_161867</name>
</gene>
<feature type="transmembrane region" description="Helical" evidence="1">
    <location>
        <begin position="115"/>
        <end position="137"/>
    </location>
</feature>
<evidence type="ECO:0000256" key="1">
    <source>
        <dbReference type="SAM" id="Phobius"/>
    </source>
</evidence>
<keyword evidence="1" id="KW-0472">Membrane</keyword>